<organism evidence="1 2">
    <name type="scientific">Bombilactobacillus mellis</name>
    <dbReference type="NCBI Taxonomy" id="1218508"/>
    <lineage>
        <taxon>Bacteria</taxon>
        <taxon>Bacillati</taxon>
        <taxon>Bacillota</taxon>
        <taxon>Bacilli</taxon>
        <taxon>Lactobacillales</taxon>
        <taxon>Lactobacillaceae</taxon>
        <taxon>Bombilactobacillus</taxon>
    </lineage>
</organism>
<gene>
    <name evidence="1" type="ORF">JG29_16170</name>
</gene>
<dbReference type="STRING" id="1218508.JG29_16170"/>
<evidence type="ECO:0000313" key="1">
    <source>
        <dbReference type="EMBL" id="KJY48100.1"/>
    </source>
</evidence>
<dbReference type="EMBL" id="JXBZ01000015">
    <property type="protein sequence ID" value="KJY48100.1"/>
    <property type="molecule type" value="Genomic_DNA"/>
</dbReference>
<accession>A0A0F4KNX2</accession>
<dbReference type="PATRIC" id="fig|1218508.4.peg.1664"/>
<sequence length="633" mass="71678">MFSLKRKKKAASSNNLKKFKDDFGFTNGFGYKDTDPYLFFKSRNLVASVFDVLFDYGTHNPEEIGWICKVIPSENIHHCKLLFFEREKGVPKPKQKDIIQKKMASNLYSVDNTPETDMEQLANNGNRSDDIKISAILAGRKDTIIDSDILMVIVSDSPEHIEEGLALIRNSYHNNNIDGITLVREVGRQYLEFRDLLSKVSADSFHSTDMSTVAADRLFFPSSGFSDEYGVSVGIDIDSLIYNNSAIIDFTSVKNAIICTGEINPIISIGGFEGAAAVKDGGSAIAQVISDGTYLSGRGRVHHIVMAGYPYNKEDSLYFDMGKKTINPMEVFGTPETVVQDANDNFDKVTEMLILVMENSNSNIDDTYIRVNLEAMLEDWFIFTAGGQGLYTTDPNNEPKKAQMILATDNHDNYPTTSDFLIKLRDNFAQANDQESKREAQLMYKAVKTAIHQYPNLFSGHTNLPNHYDKNIHNIYYDIQAYRHTPKIAGVAFLNTLAYVVNRARQNDTIVIHGLDQLEVPLESIIPYKKIIKRKNIGLITTFEDKNSQINPNSYESFTGTMNNQDMIVIGGVSDKDDDENNKYFNINFINRSWSRDMPEKVVHELNLEQQGVFFWYRKSDQQSALIRTHLLL</sequence>
<dbReference type="HOGENOM" id="CLU_418497_0_0_9"/>
<protein>
    <submittedName>
        <fullName evidence="1">Uncharacterized protein</fullName>
    </submittedName>
</protein>
<evidence type="ECO:0000313" key="2">
    <source>
        <dbReference type="Proteomes" id="UP000033695"/>
    </source>
</evidence>
<proteinExistence type="predicted"/>
<dbReference type="OrthoDB" id="2328861at2"/>
<keyword evidence="2" id="KW-1185">Reference proteome</keyword>
<dbReference type="Proteomes" id="UP000033695">
    <property type="component" value="Unassembled WGS sequence"/>
</dbReference>
<dbReference type="AlphaFoldDB" id="A0A0F4KNX2"/>
<name>A0A0F4KNX2_9LACO</name>
<dbReference type="RefSeq" id="WP_052696354.1">
    <property type="nucleotide sequence ID" value="NZ_JBHTHW010000006.1"/>
</dbReference>
<reference evidence="1 2" key="1">
    <citation type="submission" date="2014-12" db="EMBL/GenBank/DDBJ databases">
        <title>Comparative genomics of the lactic acid bacteria isolated from the honey bee gut.</title>
        <authorList>
            <person name="Ellegaard K.M."/>
            <person name="Tamarit D."/>
            <person name="Javelind E."/>
            <person name="Olofsson T."/>
            <person name="Andersson S.G."/>
            <person name="Vasquez A."/>
        </authorList>
    </citation>
    <scope>NUCLEOTIDE SEQUENCE [LARGE SCALE GENOMIC DNA]</scope>
    <source>
        <strain evidence="1 2">Hon2</strain>
    </source>
</reference>
<comment type="caution">
    <text evidence="1">The sequence shown here is derived from an EMBL/GenBank/DDBJ whole genome shotgun (WGS) entry which is preliminary data.</text>
</comment>